<accession>A0ABW7Y4T4</accession>
<keyword evidence="2" id="KW-1185">Reference proteome</keyword>
<gene>
    <name evidence="1" type="ORF">ACIA8P_22345</name>
</gene>
<dbReference type="EMBL" id="JBITDC010000007">
    <property type="protein sequence ID" value="MFI5677375.1"/>
    <property type="molecule type" value="Genomic_DNA"/>
</dbReference>
<dbReference type="Proteomes" id="UP001612415">
    <property type="component" value="Unassembled WGS sequence"/>
</dbReference>
<sequence length="62" mass="6297">MRNRMLRSVLVAAFSAAVALGVLGGFSDAKDEIRANTVWPSVAVNSDGVTSEAGSATQEAGS</sequence>
<dbReference type="RefSeq" id="WP_398658020.1">
    <property type="nucleotide sequence ID" value="NZ_JBITDC010000007.1"/>
</dbReference>
<protein>
    <submittedName>
        <fullName evidence="1">Uncharacterized protein</fullName>
    </submittedName>
</protein>
<reference evidence="1 2" key="1">
    <citation type="submission" date="2024-10" db="EMBL/GenBank/DDBJ databases">
        <title>The Natural Products Discovery Center: Release of the First 8490 Sequenced Strains for Exploring Actinobacteria Biosynthetic Diversity.</title>
        <authorList>
            <person name="Kalkreuter E."/>
            <person name="Kautsar S.A."/>
            <person name="Yang D."/>
            <person name="Bader C.D."/>
            <person name="Teijaro C.N."/>
            <person name="Fluegel L."/>
            <person name="Davis C.M."/>
            <person name="Simpson J.R."/>
            <person name="Lauterbach L."/>
            <person name="Steele A.D."/>
            <person name="Gui C."/>
            <person name="Meng S."/>
            <person name="Li G."/>
            <person name="Viehrig K."/>
            <person name="Ye F."/>
            <person name="Su P."/>
            <person name="Kiefer A.F."/>
            <person name="Nichols A."/>
            <person name="Cepeda A.J."/>
            <person name="Yan W."/>
            <person name="Fan B."/>
            <person name="Jiang Y."/>
            <person name="Adhikari A."/>
            <person name="Zheng C.-J."/>
            <person name="Schuster L."/>
            <person name="Cowan T.M."/>
            <person name="Smanski M.J."/>
            <person name="Chevrette M.G."/>
            <person name="De Carvalho L.P.S."/>
            <person name="Shen B."/>
        </authorList>
    </citation>
    <scope>NUCLEOTIDE SEQUENCE [LARGE SCALE GENOMIC DNA]</scope>
    <source>
        <strain evidence="1 2">NPDC051599</strain>
    </source>
</reference>
<proteinExistence type="predicted"/>
<name>A0ABW7Y4T4_STRCE</name>
<evidence type="ECO:0000313" key="1">
    <source>
        <dbReference type="EMBL" id="MFI5677375.1"/>
    </source>
</evidence>
<evidence type="ECO:0000313" key="2">
    <source>
        <dbReference type="Proteomes" id="UP001612415"/>
    </source>
</evidence>
<comment type="caution">
    <text evidence="1">The sequence shown here is derived from an EMBL/GenBank/DDBJ whole genome shotgun (WGS) entry which is preliminary data.</text>
</comment>
<organism evidence="1 2">
    <name type="scientific">Streptomyces cellulosae</name>
    <dbReference type="NCBI Taxonomy" id="1968"/>
    <lineage>
        <taxon>Bacteria</taxon>
        <taxon>Bacillati</taxon>
        <taxon>Actinomycetota</taxon>
        <taxon>Actinomycetes</taxon>
        <taxon>Kitasatosporales</taxon>
        <taxon>Streptomycetaceae</taxon>
        <taxon>Streptomyces</taxon>
    </lineage>
</organism>